<name>A0AAW9DKQ3_ACIAO</name>
<dbReference type="InterPro" id="IPR006118">
    <property type="entry name" value="Recombinase_CS"/>
</dbReference>
<evidence type="ECO:0000259" key="6">
    <source>
        <dbReference type="PROSITE" id="PS51736"/>
    </source>
</evidence>
<dbReference type="CDD" id="cd00569">
    <property type="entry name" value="HTH_Hin_like"/>
    <property type="match status" value="1"/>
</dbReference>
<comment type="similarity">
    <text evidence="1">Belongs to the site-specific recombinase resolvase family.</text>
</comment>
<dbReference type="EMBL" id="JAWXYB010000008">
    <property type="protein sequence ID" value="MDX5929545.1"/>
    <property type="molecule type" value="Genomic_DNA"/>
</dbReference>
<dbReference type="InterPro" id="IPR009057">
    <property type="entry name" value="Homeodomain-like_sf"/>
</dbReference>
<evidence type="ECO:0000313" key="8">
    <source>
        <dbReference type="Proteomes" id="UP001279553"/>
    </source>
</evidence>
<dbReference type="Pfam" id="PF00239">
    <property type="entry name" value="Resolvase"/>
    <property type="match status" value="1"/>
</dbReference>
<evidence type="ECO:0000256" key="1">
    <source>
        <dbReference type="ARBA" id="ARBA00009913"/>
    </source>
</evidence>
<organism evidence="7 8">
    <name type="scientific">Acidiphilium acidophilum</name>
    <name type="common">Thiobacillus acidophilus</name>
    <dbReference type="NCBI Taxonomy" id="76588"/>
    <lineage>
        <taxon>Bacteria</taxon>
        <taxon>Pseudomonadati</taxon>
        <taxon>Pseudomonadota</taxon>
        <taxon>Alphaproteobacteria</taxon>
        <taxon>Acetobacterales</taxon>
        <taxon>Acidocellaceae</taxon>
        <taxon>Acidiphilium</taxon>
    </lineage>
</organism>
<feature type="active site" description="O-(5'-phospho-DNA)-serine intermediate" evidence="5">
    <location>
        <position position="11"/>
    </location>
</feature>
<dbReference type="PANTHER" id="PTHR30461">
    <property type="entry name" value="DNA-INVERTASE FROM LAMBDOID PROPHAGE"/>
    <property type="match status" value="1"/>
</dbReference>
<keyword evidence="2" id="KW-0229">DNA integration</keyword>
<dbReference type="Gene3D" id="1.10.10.60">
    <property type="entry name" value="Homeodomain-like"/>
    <property type="match status" value="1"/>
</dbReference>
<dbReference type="InterPro" id="IPR050639">
    <property type="entry name" value="SSR_resolvase"/>
</dbReference>
<evidence type="ECO:0000256" key="2">
    <source>
        <dbReference type="ARBA" id="ARBA00022908"/>
    </source>
</evidence>
<dbReference type="GO" id="GO:0000150">
    <property type="term" value="F:DNA strand exchange activity"/>
    <property type="evidence" value="ECO:0007669"/>
    <property type="project" value="InterPro"/>
</dbReference>
<reference evidence="7 8" key="1">
    <citation type="submission" date="2023-11" db="EMBL/GenBank/DDBJ databases">
        <title>MicrobeMod: A computational toolkit for identifying prokaryotic methylation and restriction-modification with nanopore sequencing.</title>
        <authorList>
            <person name="Crits-Christoph A."/>
            <person name="Kang S.C."/>
            <person name="Lee H."/>
            <person name="Ostrov N."/>
        </authorList>
    </citation>
    <scope>NUCLEOTIDE SEQUENCE [LARGE SCALE GENOMIC DNA]</scope>
    <source>
        <strain evidence="7 8">DSMZ 700</strain>
    </source>
</reference>
<dbReference type="Pfam" id="PF02796">
    <property type="entry name" value="HTH_7"/>
    <property type="match status" value="1"/>
</dbReference>
<dbReference type="SMART" id="SM00857">
    <property type="entry name" value="Resolvase"/>
    <property type="match status" value="1"/>
</dbReference>
<dbReference type="Gene3D" id="3.40.50.1390">
    <property type="entry name" value="Resolvase, N-terminal catalytic domain"/>
    <property type="match status" value="1"/>
</dbReference>
<dbReference type="AlphaFoldDB" id="A0AAW9DKQ3"/>
<dbReference type="InterPro" id="IPR006120">
    <property type="entry name" value="Resolvase_HTH_dom"/>
</dbReference>
<evidence type="ECO:0000313" key="7">
    <source>
        <dbReference type="EMBL" id="MDX5929545.1"/>
    </source>
</evidence>
<dbReference type="CDD" id="cd03768">
    <property type="entry name" value="SR_ResInv"/>
    <property type="match status" value="1"/>
</dbReference>
<dbReference type="Proteomes" id="UP001279553">
    <property type="component" value="Unassembled WGS sequence"/>
</dbReference>
<keyword evidence="8" id="KW-1185">Reference proteome</keyword>
<evidence type="ECO:0000256" key="3">
    <source>
        <dbReference type="ARBA" id="ARBA00023125"/>
    </source>
</evidence>
<dbReference type="InterPro" id="IPR006119">
    <property type="entry name" value="Resolv_N"/>
</dbReference>
<dbReference type="GO" id="GO:0015074">
    <property type="term" value="P:DNA integration"/>
    <property type="evidence" value="ECO:0007669"/>
    <property type="project" value="UniProtKB-KW"/>
</dbReference>
<dbReference type="RefSeq" id="WP_319612607.1">
    <property type="nucleotide sequence ID" value="NZ_JAWXYB010000008.1"/>
</dbReference>
<evidence type="ECO:0000256" key="4">
    <source>
        <dbReference type="ARBA" id="ARBA00023172"/>
    </source>
</evidence>
<dbReference type="PANTHER" id="PTHR30461:SF2">
    <property type="entry name" value="SERINE RECOMBINASE PINE-RELATED"/>
    <property type="match status" value="1"/>
</dbReference>
<comment type="caution">
    <text evidence="7">The sequence shown here is derived from an EMBL/GenBank/DDBJ whole genome shotgun (WGS) entry which is preliminary data.</text>
</comment>
<feature type="domain" description="Resolvase/invertase-type recombinase catalytic" evidence="6">
    <location>
        <begin position="3"/>
        <end position="143"/>
    </location>
</feature>
<accession>A0AAW9DKQ3</accession>
<gene>
    <name evidence="7" type="ORF">SIL87_02030</name>
</gene>
<dbReference type="GO" id="GO:0003677">
    <property type="term" value="F:DNA binding"/>
    <property type="evidence" value="ECO:0007669"/>
    <property type="project" value="UniProtKB-KW"/>
</dbReference>
<dbReference type="SUPFAM" id="SSF53041">
    <property type="entry name" value="Resolvase-like"/>
    <property type="match status" value="1"/>
</dbReference>
<keyword evidence="3" id="KW-0238">DNA-binding</keyword>
<protein>
    <submittedName>
        <fullName evidence="7">Recombinase family protein</fullName>
    </submittedName>
</protein>
<dbReference type="PROSITE" id="PS00398">
    <property type="entry name" value="RECOMBINASES_2"/>
    <property type="match status" value="1"/>
</dbReference>
<dbReference type="SUPFAM" id="SSF46689">
    <property type="entry name" value="Homeodomain-like"/>
    <property type="match status" value="1"/>
</dbReference>
<dbReference type="InterPro" id="IPR036162">
    <property type="entry name" value="Resolvase-like_N_sf"/>
</dbReference>
<sequence>MARTFLYTRVSTTSQTTENQVAEVKAAGFAVQSSRTITETISGSAPAMQRPAFRRLVDRLEAGDVLVVTKLDRLGRNAMDVRSTVDALAAIGVRVHCLALGGVDLTSSAGRMTMQVIAAVAEFERDLLVERTQAGLSRARSTGKTLGRPASLNEEQKRQVVARLDAGSSVSALAREYQTSRQTIIRARFRLTSEPSDRTL</sequence>
<evidence type="ECO:0000256" key="5">
    <source>
        <dbReference type="PIRSR" id="PIRSR606118-50"/>
    </source>
</evidence>
<dbReference type="PROSITE" id="PS51736">
    <property type="entry name" value="RECOMBINASES_3"/>
    <property type="match status" value="1"/>
</dbReference>
<keyword evidence="4" id="KW-0233">DNA recombination</keyword>
<proteinExistence type="inferred from homology"/>